<dbReference type="Gene3D" id="3.40.630.40">
    <property type="entry name" value="Zn-dependent exopeptidases"/>
    <property type="match status" value="1"/>
</dbReference>
<dbReference type="GO" id="GO:0008745">
    <property type="term" value="F:N-acetylmuramoyl-L-alanine amidase activity"/>
    <property type="evidence" value="ECO:0007669"/>
    <property type="project" value="InterPro"/>
</dbReference>
<evidence type="ECO:0000256" key="3">
    <source>
        <dbReference type="SAM" id="MobiDB-lite"/>
    </source>
</evidence>
<dbReference type="InterPro" id="IPR002508">
    <property type="entry name" value="MurNAc-LAA_cat"/>
</dbReference>
<feature type="signal peptide" evidence="4">
    <location>
        <begin position="1"/>
        <end position="32"/>
    </location>
</feature>
<dbReference type="Pfam" id="PF08239">
    <property type="entry name" value="SH3_3"/>
    <property type="match status" value="1"/>
</dbReference>
<dbReference type="SUPFAM" id="SSF55383">
    <property type="entry name" value="Copper amine oxidase, domain N"/>
    <property type="match status" value="1"/>
</dbReference>
<feature type="compositionally biased region" description="Pro residues" evidence="3">
    <location>
        <begin position="242"/>
        <end position="255"/>
    </location>
</feature>
<dbReference type="InterPro" id="IPR003646">
    <property type="entry name" value="SH3-like_bac-type"/>
</dbReference>
<dbReference type="AlphaFoldDB" id="A0A1G6Z902"/>
<dbReference type="SMART" id="SM00287">
    <property type="entry name" value="SH3b"/>
    <property type="match status" value="2"/>
</dbReference>
<organism evidence="6 7">
    <name type="scientific">Peptococcus niger</name>
    <dbReference type="NCBI Taxonomy" id="2741"/>
    <lineage>
        <taxon>Bacteria</taxon>
        <taxon>Bacillati</taxon>
        <taxon>Bacillota</taxon>
        <taxon>Clostridia</taxon>
        <taxon>Eubacteriales</taxon>
        <taxon>Peptococcaceae</taxon>
        <taxon>Peptococcus</taxon>
    </lineage>
</organism>
<keyword evidence="4" id="KW-0732">Signal</keyword>
<evidence type="ECO:0000256" key="1">
    <source>
        <dbReference type="ARBA" id="ARBA00022801"/>
    </source>
</evidence>
<dbReference type="Gene3D" id="3.30.457.10">
    <property type="entry name" value="Copper amine oxidase-like, N-terminal domain"/>
    <property type="match status" value="1"/>
</dbReference>
<dbReference type="CDD" id="cd02696">
    <property type="entry name" value="MurNAc-LAA"/>
    <property type="match status" value="1"/>
</dbReference>
<dbReference type="GO" id="GO:0009253">
    <property type="term" value="P:peptidoglycan catabolic process"/>
    <property type="evidence" value="ECO:0007669"/>
    <property type="project" value="InterPro"/>
</dbReference>
<evidence type="ECO:0000313" key="7">
    <source>
        <dbReference type="Proteomes" id="UP000198995"/>
    </source>
</evidence>
<evidence type="ECO:0000256" key="4">
    <source>
        <dbReference type="SAM" id="SignalP"/>
    </source>
</evidence>
<dbReference type="EMBL" id="FNAF01000012">
    <property type="protein sequence ID" value="SDD98477.1"/>
    <property type="molecule type" value="Genomic_DNA"/>
</dbReference>
<reference evidence="6 7" key="1">
    <citation type="submission" date="2016-10" db="EMBL/GenBank/DDBJ databases">
        <authorList>
            <person name="de Groot N.N."/>
        </authorList>
    </citation>
    <scope>NUCLEOTIDE SEQUENCE [LARGE SCALE GENOMIC DNA]</scope>
    <source>
        <strain evidence="6 7">DSM 20475</strain>
    </source>
</reference>
<dbReference type="Gene3D" id="2.30.30.40">
    <property type="entry name" value="SH3 Domains"/>
    <property type="match status" value="2"/>
</dbReference>
<keyword evidence="2" id="KW-0961">Cell wall biogenesis/degradation</keyword>
<dbReference type="Pfam" id="PF07833">
    <property type="entry name" value="Cu_amine_oxidN1"/>
    <property type="match status" value="1"/>
</dbReference>
<dbReference type="OrthoDB" id="9813450at2"/>
<dbReference type="InterPro" id="IPR012854">
    <property type="entry name" value="Cu_amine_oxidase-like_N"/>
</dbReference>
<feature type="compositionally biased region" description="Low complexity" evidence="3">
    <location>
        <begin position="232"/>
        <end position="241"/>
    </location>
</feature>
<name>A0A1G6Z902_PEPNI</name>
<evidence type="ECO:0000313" key="6">
    <source>
        <dbReference type="EMBL" id="SDD98477.1"/>
    </source>
</evidence>
<dbReference type="InterPro" id="IPR036582">
    <property type="entry name" value="Mao_N_sf"/>
</dbReference>
<proteinExistence type="predicted"/>
<keyword evidence="7" id="KW-1185">Reference proteome</keyword>
<accession>A0A1G6Z902</accession>
<dbReference type="SMART" id="SM00646">
    <property type="entry name" value="Ami_3"/>
    <property type="match status" value="1"/>
</dbReference>
<dbReference type="PANTHER" id="PTHR30404">
    <property type="entry name" value="N-ACETYLMURAMOYL-L-ALANINE AMIDASE"/>
    <property type="match status" value="1"/>
</dbReference>
<dbReference type="SUPFAM" id="SSF53187">
    <property type="entry name" value="Zn-dependent exopeptidases"/>
    <property type="match status" value="1"/>
</dbReference>
<dbReference type="Pfam" id="PF01520">
    <property type="entry name" value="Amidase_3"/>
    <property type="match status" value="1"/>
</dbReference>
<keyword evidence="1" id="KW-0378">Hydrolase</keyword>
<dbReference type="RefSeq" id="WP_159428051.1">
    <property type="nucleotide sequence ID" value="NZ_FNAF01000012.1"/>
</dbReference>
<dbReference type="GO" id="GO:0030288">
    <property type="term" value="C:outer membrane-bounded periplasmic space"/>
    <property type="evidence" value="ECO:0007669"/>
    <property type="project" value="TreeGrafter"/>
</dbReference>
<protein>
    <submittedName>
        <fullName evidence="6">N-acetylmuramoyl-L-alanine amidase</fullName>
    </submittedName>
</protein>
<evidence type="ECO:0000259" key="5">
    <source>
        <dbReference type="PROSITE" id="PS51781"/>
    </source>
</evidence>
<dbReference type="PROSITE" id="PS51781">
    <property type="entry name" value="SH3B"/>
    <property type="match status" value="1"/>
</dbReference>
<dbReference type="Proteomes" id="UP000198995">
    <property type="component" value="Unassembled WGS sequence"/>
</dbReference>
<gene>
    <name evidence="6" type="ORF">SAMN04489866_11216</name>
</gene>
<feature type="domain" description="SH3b" evidence="5">
    <location>
        <begin position="268"/>
        <end position="331"/>
    </location>
</feature>
<dbReference type="InterPro" id="IPR050695">
    <property type="entry name" value="N-acetylmuramoyl_amidase_3"/>
</dbReference>
<sequence>MSKWNTYRKWLMGFLVLTVLLAGGLISLPAQAAPAPSIVVNGTRVDSDVPPIIQNSRTLVPIRFISNALGAEVKWVQAEQTAYVMLGNNTLAFPYNQPVYYINGLAKPIDVNIQLVNNRIMIPLRAAGESLGQEVGWDNASRTVIINTPAGEAKTPAETSSSEVKGIVTVVQAPGLIFKEASTDSAVVAQAKKDVRYDAVGKSGEFYQIILPDGQKAWISKVLVKYEAYTSPAPGTSGTPSTPNPAPTPAPPANPTVPGNGNGSSTASGDLEVTASVVNIRSGPSTSHQIIGTVKKGDRMTRLNQTSDWYNVRLANGQTGWIFGLLVQPVANGSVAESAPATEQANASSGSAALTVKRSTPGFGQHEVTFKVNDANVQVLANKGNKLSVAINGLAFNGNLGNPVAGKTAFVDFKCVPNGNKGLIIHTSTEPGGYFRLDRRGDEFSIMAVKKHKNGQLGLAGKTIVVSAGHGEYTGPGKVDPGAIGSVLRLSEVAFNTPVAIKLKRQLEAAGAKVIMIREYKPVHISLAQRAMVANDNNADAYVEIHGDAAPGNPNALGIGVYYFDGNIRLTSAAQKDMRAEFASAMQKGMEGATGTRTYTRKANYAVLRENEVPSVLIECGFLTTPSDEKRLATDAYQTKLAQGMYDGLVKYFSY</sequence>
<feature type="region of interest" description="Disordered" evidence="3">
    <location>
        <begin position="232"/>
        <end position="269"/>
    </location>
</feature>
<dbReference type="STRING" id="2741.SAMN04489866_11216"/>
<dbReference type="GO" id="GO:0071555">
    <property type="term" value="P:cell wall organization"/>
    <property type="evidence" value="ECO:0007669"/>
    <property type="project" value="UniProtKB-KW"/>
</dbReference>
<feature type="chain" id="PRO_5011786799" evidence="4">
    <location>
        <begin position="33"/>
        <end position="655"/>
    </location>
</feature>
<evidence type="ECO:0000256" key="2">
    <source>
        <dbReference type="ARBA" id="ARBA00023316"/>
    </source>
</evidence>
<dbReference type="PANTHER" id="PTHR30404:SF0">
    <property type="entry name" value="N-ACETYLMURAMOYL-L-ALANINE AMIDASE AMIC"/>
    <property type="match status" value="1"/>
</dbReference>